<accession>A0ABU5F6G6</accession>
<keyword evidence="2" id="KW-1185">Reference proteome</keyword>
<gene>
    <name evidence="1" type="ORF">R5W23_003327</name>
</gene>
<proteinExistence type="predicted"/>
<dbReference type="Proteomes" id="UP001272242">
    <property type="component" value="Unassembled WGS sequence"/>
</dbReference>
<dbReference type="EMBL" id="JAXBLV010000202">
    <property type="protein sequence ID" value="MDY3561898.1"/>
    <property type="molecule type" value="Genomic_DNA"/>
</dbReference>
<dbReference type="RefSeq" id="WP_261190763.1">
    <property type="nucleotide sequence ID" value="NZ_JAXBLV010000202.1"/>
</dbReference>
<sequence length="95" mass="10465">MRRLGLAVALVLFGAVLGWTARGNRPVSARPSELPTAVWMLRIGGDPAAGKYTPFHVNDKGRKFHTGEAVEPDRAFMFHICYPDGSATYIYATRD</sequence>
<comment type="caution">
    <text evidence="1">The sequence shown here is derived from an EMBL/GenBank/DDBJ whole genome shotgun (WGS) entry which is preliminary data.</text>
</comment>
<reference evidence="2" key="1">
    <citation type="journal article" date="2023" name="Mar. Drugs">
        <title>Gemmata algarum, a Novel Planctomycete Isolated from an Algal Mat, Displays Antimicrobial Activity.</title>
        <authorList>
            <person name="Kumar G."/>
            <person name="Kallscheuer N."/>
            <person name="Kashif M."/>
            <person name="Ahamad S."/>
            <person name="Jagadeeshwari U."/>
            <person name="Pannikurungottu S."/>
            <person name="Haufschild T."/>
            <person name="Kabuu M."/>
            <person name="Sasikala C."/>
            <person name="Jogler C."/>
            <person name="Ramana C."/>
        </authorList>
    </citation>
    <scope>NUCLEOTIDE SEQUENCE [LARGE SCALE GENOMIC DNA]</scope>
    <source>
        <strain evidence="2">JC673</strain>
    </source>
</reference>
<organism evidence="1 2">
    <name type="scientific">Gemmata algarum</name>
    <dbReference type="NCBI Taxonomy" id="2975278"/>
    <lineage>
        <taxon>Bacteria</taxon>
        <taxon>Pseudomonadati</taxon>
        <taxon>Planctomycetota</taxon>
        <taxon>Planctomycetia</taxon>
        <taxon>Gemmatales</taxon>
        <taxon>Gemmataceae</taxon>
        <taxon>Gemmata</taxon>
    </lineage>
</organism>
<evidence type="ECO:0000313" key="1">
    <source>
        <dbReference type="EMBL" id="MDY3561898.1"/>
    </source>
</evidence>
<protein>
    <submittedName>
        <fullName evidence="1">Uncharacterized protein</fullName>
    </submittedName>
</protein>
<name>A0ABU5F6G6_9BACT</name>
<evidence type="ECO:0000313" key="2">
    <source>
        <dbReference type="Proteomes" id="UP001272242"/>
    </source>
</evidence>